<evidence type="ECO:0000256" key="1">
    <source>
        <dbReference type="SAM" id="MobiDB-lite"/>
    </source>
</evidence>
<dbReference type="AlphaFoldDB" id="A0AA38R2M9"/>
<sequence>MPSPRPTATVVLVAGWEITARKPLTGSSPTGAAKSSVVGVKNIWQGSWLANSNSSRESGIRLALRATTPAARESTLNTIRLVADELRRARVPRAFYPWSRRHCRDMMRDKLKFWETWDYQNPGVSARSHMEGYLDGSTVDVDTLIGRLEEYGSTEPWLTKEERAQRASLAQSRSEVKPEEEDGKVKLEEQEEEMQDIPDTPLPQN</sequence>
<comment type="caution">
    <text evidence="2">The sequence shown here is derived from an EMBL/GenBank/DDBJ whole genome shotgun (WGS) entry which is preliminary data.</text>
</comment>
<evidence type="ECO:0000313" key="3">
    <source>
        <dbReference type="Proteomes" id="UP001174694"/>
    </source>
</evidence>
<protein>
    <submittedName>
        <fullName evidence="2">Uncharacterized protein</fullName>
    </submittedName>
</protein>
<gene>
    <name evidence="2" type="ORF">NKR23_g11979</name>
</gene>
<proteinExistence type="predicted"/>
<dbReference type="Proteomes" id="UP001174694">
    <property type="component" value="Unassembled WGS sequence"/>
</dbReference>
<feature type="region of interest" description="Disordered" evidence="1">
    <location>
        <begin position="159"/>
        <end position="205"/>
    </location>
</feature>
<name>A0AA38R2M9_9PEZI</name>
<evidence type="ECO:0000313" key="2">
    <source>
        <dbReference type="EMBL" id="KAJ9130915.1"/>
    </source>
</evidence>
<organism evidence="2 3">
    <name type="scientific">Pleurostoma richardsiae</name>
    <dbReference type="NCBI Taxonomy" id="41990"/>
    <lineage>
        <taxon>Eukaryota</taxon>
        <taxon>Fungi</taxon>
        <taxon>Dikarya</taxon>
        <taxon>Ascomycota</taxon>
        <taxon>Pezizomycotina</taxon>
        <taxon>Sordariomycetes</taxon>
        <taxon>Sordariomycetidae</taxon>
        <taxon>Calosphaeriales</taxon>
        <taxon>Pleurostomataceae</taxon>
        <taxon>Pleurostoma</taxon>
    </lineage>
</organism>
<dbReference type="EMBL" id="JANBVO010000076">
    <property type="protein sequence ID" value="KAJ9130915.1"/>
    <property type="molecule type" value="Genomic_DNA"/>
</dbReference>
<accession>A0AA38R2M9</accession>
<reference evidence="2" key="1">
    <citation type="submission" date="2022-07" db="EMBL/GenBank/DDBJ databases">
        <title>Fungi with potential for degradation of polypropylene.</title>
        <authorList>
            <person name="Gostincar C."/>
        </authorList>
    </citation>
    <scope>NUCLEOTIDE SEQUENCE</scope>
    <source>
        <strain evidence="2">EXF-13308</strain>
    </source>
</reference>
<keyword evidence="3" id="KW-1185">Reference proteome</keyword>